<evidence type="ECO:0000313" key="3">
    <source>
        <dbReference type="Proteomes" id="UP000664132"/>
    </source>
</evidence>
<dbReference type="OrthoDB" id="3557131at2759"/>
<evidence type="ECO:0000313" key="2">
    <source>
        <dbReference type="EMBL" id="KAG4416962.1"/>
    </source>
</evidence>
<keyword evidence="3" id="KW-1185">Reference proteome</keyword>
<dbReference type="Proteomes" id="UP000664132">
    <property type="component" value="Unassembled WGS sequence"/>
</dbReference>
<feature type="transmembrane region" description="Helical" evidence="1">
    <location>
        <begin position="111"/>
        <end position="131"/>
    </location>
</feature>
<keyword evidence="1" id="KW-0472">Membrane</keyword>
<comment type="caution">
    <text evidence="2">The sequence shown here is derived from an EMBL/GenBank/DDBJ whole genome shotgun (WGS) entry which is preliminary data.</text>
</comment>
<organism evidence="2 3">
    <name type="scientific">Cadophora malorum</name>
    <dbReference type="NCBI Taxonomy" id="108018"/>
    <lineage>
        <taxon>Eukaryota</taxon>
        <taxon>Fungi</taxon>
        <taxon>Dikarya</taxon>
        <taxon>Ascomycota</taxon>
        <taxon>Pezizomycotina</taxon>
        <taxon>Leotiomycetes</taxon>
        <taxon>Helotiales</taxon>
        <taxon>Ploettnerulaceae</taxon>
        <taxon>Cadophora</taxon>
    </lineage>
</organism>
<dbReference type="AlphaFoldDB" id="A0A8H7TC63"/>
<sequence length="762" mass="84186">MSTTDLNVHVGVWTNWAKGSSEGRTLTLPTQNGTILVAALALFVSIAASQSWGMLSFFVHQMRTTRKPQSAMHFQQQTTLRNHGSPLATLWQLVKISWAWRSQSVGSFRKSIGLILLGLVYLMMFGAASVFSSRVATTSDEVLVRSPSCGIWALKPDMSDDFEQMTDFNVHQRVNADLSKSYVRDCLSGFQSSPECNIFKQRAIPYLSRKNATCPFSPEMCLGAPNTSLRLDSTLLDSNHVFGINALPKDRVSYRKVATCSPGTTEGYVESGTGDFGGRGYNYTAAYYGANENMNSSRPMYGGLENATYVHTDYKEQQLGYDRQSGAPLYSVFIASAPPTAPHLGFIPIKTMNVPNSTVSLVFASFDGYSMVPSDDPWLPSHKDFQLSINDPGFPPRNVTVYTPDKPVNILGCTEQHQFCNPNRPMDSESRCTPLMDWGTLALLFDNYTSEILDTTHQVEALTIIMFAALAAELRNTIPYFHAPLLANDYTSGFMSSPLPSNQWELEADNWFSTGMNIIQRYIAETATGAPGQYAKYTMNAAANDTELQWFCANYIMRDSAYQSFSILALSLIAGFGGLAILASLWLETIIGWIQTKLNRGTFHKMCWKLDSALQLQRMAYEEAGMGNWVRCTDDIPLTEKGDEIGLPAEWDEWHPTVAGRPVPHTGSTVFDDGQAMMMMQKQGTMVTMASDTTLAPTVERRPTLLTMSSDAEIRREAEDTDVDVISPISPPMSPTIPAASLSPLSKEVAIVDVREQRDGSS</sequence>
<protein>
    <submittedName>
        <fullName evidence="2">Uncharacterized protein</fullName>
    </submittedName>
</protein>
<name>A0A8H7TC63_9HELO</name>
<feature type="transmembrane region" description="Helical" evidence="1">
    <location>
        <begin position="565"/>
        <end position="587"/>
    </location>
</feature>
<dbReference type="EMBL" id="JAFJYH010000169">
    <property type="protein sequence ID" value="KAG4416962.1"/>
    <property type="molecule type" value="Genomic_DNA"/>
</dbReference>
<keyword evidence="1" id="KW-1133">Transmembrane helix</keyword>
<proteinExistence type="predicted"/>
<evidence type="ECO:0000256" key="1">
    <source>
        <dbReference type="SAM" id="Phobius"/>
    </source>
</evidence>
<accession>A0A8H7TC63</accession>
<gene>
    <name evidence="2" type="ORF">IFR04_009906</name>
</gene>
<keyword evidence="1" id="KW-0812">Transmembrane</keyword>
<feature type="transmembrane region" description="Helical" evidence="1">
    <location>
        <begin position="35"/>
        <end position="59"/>
    </location>
</feature>
<reference evidence="2" key="1">
    <citation type="submission" date="2021-02" db="EMBL/GenBank/DDBJ databases">
        <title>Genome sequence Cadophora malorum strain M34.</title>
        <authorList>
            <person name="Stefanovic E."/>
            <person name="Vu D."/>
            <person name="Scully C."/>
            <person name="Dijksterhuis J."/>
            <person name="Roader J."/>
            <person name="Houbraken J."/>
        </authorList>
    </citation>
    <scope>NUCLEOTIDE SEQUENCE</scope>
    <source>
        <strain evidence="2">M34</strain>
    </source>
</reference>